<dbReference type="AlphaFoldDB" id="A0A0F9UXI6"/>
<sequence>MWRNSRSGWGLISILFHWLSALTIIGLFALGWWMTGLGYYDPWYNQGPWIHRSIGLLLLFATLVRLVWRLVQPTPKAEGSRLETIAAHLGHIGLYVLVLVVMISGYLISTANGRGISVFGWFEVPALLHGLPNQASLAGDIHWYSALALMILAAGHALAAFKHHRLNRDKTLVRMLNPTYSHRHSKAKEHN</sequence>
<dbReference type="GO" id="GO:0009055">
    <property type="term" value="F:electron transfer activity"/>
    <property type="evidence" value="ECO:0007669"/>
    <property type="project" value="InterPro"/>
</dbReference>
<reference evidence="14" key="1">
    <citation type="journal article" date="2015" name="Nature">
        <title>Complex archaea that bridge the gap between prokaryotes and eukaryotes.</title>
        <authorList>
            <person name="Spang A."/>
            <person name="Saw J.H."/>
            <person name="Jorgensen S.L."/>
            <person name="Zaremba-Niedzwiedzka K."/>
            <person name="Martijn J."/>
            <person name="Lind A.E."/>
            <person name="van Eijk R."/>
            <person name="Schleper C."/>
            <person name="Guy L."/>
            <person name="Ettema T.J."/>
        </authorList>
    </citation>
    <scope>NUCLEOTIDE SEQUENCE</scope>
</reference>
<comment type="similarity">
    <text evidence="11">Belongs to the cytochrome b561 family.</text>
</comment>
<dbReference type="Gene3D" id="1.20.950.20">
    <property type="entry name" value="Transmembrane di-heme cytochromes, Chain C"/>
    <property type="match status" value="1"/>
</dbReference>
<dbReference type="InterPro" id="IPR011577">
    <property type="entry name" value="Cyt_b561_bac/Ni-Hgenase"/>
</dbReference>
<evidence type="ECO:0000256" key="4">
    <source>
        <dbReference type="ARBA" id="ARBA00022617"/>
    </source>
</evidence>
<evidence type="ECO:0000256" key="12">
    <source>
        <dbReference type="SAM" id="Phobius"/>
    </source>
</evidence>
<evidence type="ECO:0000256" key="10">
    <source>
        <dbReference type="ARBA" id="ARBA00023136"/>
    </source>
</evidence>
<dbReference type="GO" id="GO:0005886">
    <property type="term" value="C:plasma membrane"/>
    <property type="evidence" value="ECO:0007669"/>
    <property type="project" value="UniProtKB-SubCell"/>
</dbReference>
<evidence type="ECO:0000256" key="8">
    <source>
        <dbReference type="ARBA" id="ARBA00022989"/>
    </source>
</evidence>
<dbReference type="GO" id="GO:0022904">
    <property type="term" value="P:respiratory electron transport chain"/>
    <property type="evidence" value="ECO:0007669"/>
    <property type="project" value="InterPro"/>
</dbReference>
<dbReference type="Pfam" id="PF01292">
    <property type="entry name" value="Ni_hydr_CYTB"/>
    <property type="match status" value="1"/>
</dbReference>
<protein>
    <recommendedName>
        <fullName evidence="13">Cytochrome b561 bacterial/Ni-hydrogenase domain-containing protein</fullName>
    </recommendedName>
</protein>
<feature type="domain" description="Cytochrome b561 bacterial/Ni-hydrogenase" evidence="13">
    <location>
        <begin position="9"/>
        <end position="177"/>
    </location>
</feature>
<evidence type="ECO:0000313" key="14">
    <source>
        <dbReference type="EMBL" id="KKN92212.1"/>
    </source>
</evidence>
<keyword evidence="2" id="KW-0813">Transport</keyword>
<evidence type="ECO:0000259" key="13">
    <source>
        <dbReference type="Pfam" id="PF01292"/>
    </source>
</evidence>
<evidence type="ECO:0000256" key="3">
    <source>
        <dbReference type="ARBA" id="ARBA00022475"/>
    </source>
</evidence>
<keyword evidence="9" id="KW-0408">Iron</keyword>
<evidence type="ECO:0000256" key="6">
    <source>
        <dbReference type="ARBA" id="ARBA00022723"/>
    </source>
</evidence>
<keyword evidence="3" id="KW-1003">Cell membrane</keyword>
<proteinExistence type="inferred from homology"/>
<dbReference type="GO" id="GO:0020037">
    <property type="term" value="F:heme binding"/>
    <property type="evidence" value="ECO:0007669"/>
    <property type="project" value="TreeGrafter"/>
</dbReference>
<organism evidence="14">
    <name type="scientific">marine sediment metagenome</name>
    <dbReference type="NCBI Taxonomy" id="412755"/>
    <lineage>
        <taxon>unclassified sequences</taxon>
        <taxon>metagenomes</taxon>
        <taxon>ecological metagenomes</taxon>
    </lineage>
</organism>
<gene>
    <name evidence="14" type="ORF">LCGC14_0210250</name>
</gene>
<evidence type="ECO:0000256" key="7">
    <source>
        <dbReference type="ARBA" id="ARBA00022982"/>
    </source>
</evidence>
<comment type="caution">
    <text evidence="14">The sequence shown here is derived from an EMBL/GenBank/DDBJ whole genome shotgun (WGS) entry which is preliminary data.</text>
</comment>
<dbReference type="SUPFAM" id="SSF81342">
    <property type="entry name" value="Transmembrane di-heme cytochromes"/>
    <property type="match status" value="1"/>
</dbReference>
<dbReference type="InterPro" id="IPR016174">
    <property type="entry name" value="Di-haem_cyt_TM"/>
</dbReference>
<dbReference type="PANTHER" id="PTHR30529">
    <property type="entry name" value="CYTOCHROME B561"/>
    <property type="match status" value="1"/>
</dbReference>
<accession>A0A0F9UXI6</accession>
<keyword evidence="7" id="KW-0249">Electron transport</keyword>
<evidence type="ECO:0000256" key="11">
    <source>
        <dbReference type="ARBA" id="ARBA00037975"/>
    </source>
</evidence>
<evidence type="ECO:0000256" key="2">
    <source>
        <dbReference type="ARBA" id="ARBA00022448"/>
    </source>
</evidence>
<keyword evidence="5 12" id="KW-0812">Transmembrane</keyword>
<feature type="transmembrane region" description="Helical" evidence="12">
    <location>
        <begin position="141"/>
        <end position="161"/>
    </location>
</feature>
<keyword evidence="8 12" id="KW-1133">Transmembrane helix</keyword>
<keyword evidence="4" id="KW-0349">Heme</keyword>
<feature type="transmembrane region" description="Helical" evidence="12">
    <location>
        <begin position="12"/>
        <end position="34"/>
    </location>
</feature>
<dbReference type="InterPro" id="IPR052168">
    <property type="entry name" value="Cytochrome_b561_oxidase"/>
</dbReference>
<keyword evidence="10 12" id="KW-0472">Membrane</keyword>
<evidence type="ECO:0000256" key="9">
    <source>
        <dbReference type="ARBA" id="ARBA00023004"/>
    </source>
</evidence>
<dbReference type="EMBL" id="LAZR01000096">
    <property type="protein sequence ID" value="KKN92212.1"/>
    <property type="molecule type" value="Genomic_DNA"/>
</dbReference>
<evidence type="ECO:0000256" key="5">
    <source>
        <dbReference type="ARBA" id="ARBA00022692"/>
    </source>
</evidence>
<dbReference type="GO" id="GO:0046872">
    <property type="term" value="F:metal ion binding"/>
    <property type="evidence" value="ECO:0007669"/>
    <property type="project" value="UniProtKB-KW"/>
</dbReference>
<feature type="transmembrane region" description="Helical" evidence="12">
    <location>
        <begin position="49"/>
        <end position="68"/>
    </location>
</feature>
<name>A0A0F9UXI6_9ZZZZ</name>
<keyword evidence="6" id="KW-0479">Metal-binding</keyword>
<evidence type="ECO:0000256" key="1">
    <source>
        <dbReference type="ARBA" id="ARBA00004651"/>
    </source>
</evidence>
<feature type="transmembrane region" description="Helical" evidence="12">
    <location>
        <begin position="89"/>
        <end position="108"/>
    </location>
</feature>
<dbReference type="PANTHER" id="PTHR30529:SF1">
    <property type="entry name" value="CYTOCHROME B561 HOMOLOG 2"/>
    <property type="match status" value="1"/>
</dbReference>
<comment type="subcellular location">
    <subcellularLocation>
        <location evidence="1">Cell membrane</location>
        <topology evidence="1">Multi-pass membrane protein</topology>
    </subcellularLocation>
</comment>